<protein>
    <recommendedName>
        <fullName evidence="3">Nucleotidyl transferase AbiEii/AbiGii toxin family protein</fullName>
    </recommendedName>
</protein>
<organism evidence="1 2">
    <name type="scientific">Aerophobetes bacterium</name>
    <dbReference type="NCBI Taxonomy" id="2030807"/>
    <lineage>
        <taxon>Bacteria</taxon>
        <taxon>Candidatus Aerophobota</taxon>
    </lineage>
</organism>
<dbReference type="Pfam" id="PF08843">
    <property type="entry name" value="AbiEii"/>
    <property type="match status" value="1"/>
</dbReference>
<evidence type="ECO:0000313" key="2">
    <source>
        <dbReference type="Proteomes" id="UP000315669"/>
    </source>
</evidence>
<proteinExistence type="predicted"/>
<dbReference type="Proteomes" id="UP000315669">
    <property type="component" value="Unassembled WGS sequence"/>
</dbReference>
<reference evidence="1 2" key="1">
    <citation type="submission" date="2019-03" db="EMBL/GenBank/DDBJ databases">
        <title>Metabolic potential of uncultured bacteria and archaea associated with petroleum seepage in deep-sea sediments.</title>
        <authorList>
            <person name="Dong X."/>
            <person name="Hubert C."/>
        </authorList>
    </citation>
    <scope>NUCLEOTIDE SEQUENCE [LARGE SCALE GENOMIC DNA]</scope>
    <source>
        <strain evidence="1">E29_bin25</strain>
    </source>
</reference>
<comment type="caution">
    <text evidence="1">The sequence shown here is derived from an EMBL/GenBank/DDBJ whole genome shotgun (WGS) entry which is preliminary data.</text>
</comment>
<name>A0A523Y522_UNCAE</name>
<evidence type="ECO:0008006" key="3">
    <source>
        <dbReference type="Google" id="ProtNLM"/>
    </source>
</evidence>
<accession>A0A523Y522</accession>
<dbReference type="InterPro" id="IPR014942">
    <property type="entry name" value="AbiEii"/>
</dbReference>
<sequence length="205" mass="23963">MHQEVITSKAKQIFDRLSHFPDFYLAGGTGLALQLGHRISVDFDLFWPKNIPDDLLSKVRRVYQDFEIKVVVNHPEQLTTTIEGINTSFVKYPFPVISKFIEHQGIKIVPPLEIAAMKAYALGRRATLKDYIDLYFILKEKANSLEEIIAFSEKKYGSEFDPRLFLEQLVYLKDVEEIEIEFLKERVIMPDIEKFFEGEVRKIKF</sequence>
<dbReference type="AlphaFoldDB" id="A0A523Y522"/>
<dbReference type="EMBL" id="SOII01000004">
    <property type="protein sequence ID" value="TET86650.1"/>
    <property type="molecule type" value="Genomic_DNA"/>
</dbReference>
<gene>
    <name evidence="1" type="ORF">E3J32_00065</name>
</gene>
<evidence type="ECO:0000313" key="1">
    <source>
        <dbReference type="EMBL" id="TET86650.1"/>
    </source>
</evidence>